<dbReference type="InterPro" id="IPR022751">
    <property type="entry name" value="Alpha_mannosyltransferase"/>
</dbReference>
<feature type="compositionally biased region" description="Low complexity" evidence="11">
    <location>
        <begin position="510"/>
        <end position="524"/>
    </location>
</feature>
<dbReference type="GO" id="GO:0000139">
    <property type="term" value="C:Golgi membrane"/>
    <property type="evidence" value="ECO:0007669"/>
    <property type="project" value="UniProtKB-SubCell"/>
</dbReference>
<evidence type="ECO:0000256" key="5">
    <source>
        <dbReference type="ARBA" id="ARBA00022692"/>
    </source>
</evidence>
<keyword evidence="6" id="KW-0735">Signal-anchor</keyword>
<dbReference type="GO" id="GO:0005794">
    <property type="term" value="C:Golgi apparatus"/>
    <property type="evidence" value="ECO:0000318"/>
    <property type="project" value="GO_Central"/>
</dbReference>
<dbReference type="OrthoDB" id="507736at2759"/>
<dbReference type="AlphaFoldDB" id="A0A1Y1INZ4"/>
<sequence length="636" mass="66797">MAAASFLLALLSIAFLARSSAALCIPSEPYVDCNFHSLSSPQWAELSGDSAALTAAWKAAVAQAPEFPTGRFAGRGLVITATKLDLVNVPVLLRALQTEGFTLPVEIWYSGEVSSDIMGSLLASYDKLAIKNVANYASDADLQSTVTSQGEHVFQAKPLAILYSAFEEVLFLDADNIPMADPTALFRSSQYQTTGALFWPDFWRTATENPIWSILGASPQGQEQESGQILVDKRRAWGALNLAFFFAKDSTFQKMINGDKEAFRLAFLATGTPFAMVETPVAAAGVETDSGEFCGHTMVQHDPAGVPLFLHHNSLKHGAAVTWQLMKAVPAGKGFSVVPLPPATMNGEPVSCLDLEGADVIVTPEPFSAFEESFAQLQAAADPALKRVSQNEFTAVSLATARKLLQGNGSATVPPSAPGVCPSDVNANYCYSSGGTILTCCLTACSGVYASLDPAVDAVQFCVAFGGGVDNGGTPEALARPVSLTNRASLRVAPAPPYAAPAPSTSAVGPTAPRPSANRSRPPAGLGRVGTCSSSCLILSTRNRPPVVVRAESPNYSGLPLPATPVTSCPNLPPQLSGLFPPSLPFPELSSPPRPPTLATSFHAYFGSATALLYFTATLEPLEYLDTLPTSGYPCV</sequence>
<feature type="signal peptide" evidence="12">
    <location>
        <begin position="1"/>
        <end position="22"/>
    </location>
</feature>
<evidence type="ECO:0000313" key="13">
    <source>
        <dbReference type="EMBL" id="GAQ92625.1"/>
    </source>
</evidence>
<keyword evidence="12" id="KW-0732">Signal</keyword>
<keyword evidence="7" id="KW-1133">Transmembrane helix</keyword>
<dbReference type="Proteomes" id="UP000054558">
    <property type="component" value="Unassembled WGS sequence"/>
</dbReference>
<evidence type="ECO:0000256" key="2">
    <source>
        <dbReference type="ARBA" id="ARBA00004606"/>
    </source>
</evidence>
<accession>A0A1Y1INZ4</accession>
<comment type="subcellular location">
    <subcellularLocation>
        <location evidence="10">Endomembrane system</location>
        <topology evidence="10">Single-pass membrane protein</topology>
    </subcellularLocation>
    <subcellularLocation>
        <location evidence="1">Golgi apparatus membrane</location>
    </subcellularLocation>
    <subcellularLocation>
        <location evidence="2">Membrane</location>
        <topology evidence="2">Single-pass type II membrane protein</topology>
    </subcellularLocation>
</comment>
<comment type="similarity">
    <text evidence="3">Belongs to the MNN1/MNT family.</text>
</comment>
<evidence type="ECO:0000256" key="7">
    <source>
        <dbReference type="ARBA" id="ARBA00022989"/>
    </source>
</evidence>
<keyword evidence="8" id="KW-0333">Golgi apparatus</keyword>
<dbReference type="PANTHER" id="PTHR31646">
    <property type="entry name" value="ALPHA-1,2-MANNOSYLTRANSFERASE MNN2"/>
    <property type="match status" value="1"/>
</dbReference>
<dbReference type="InterPro" id="IPR029044">
    <property type="entry name" value="Nucleotide-diphossugar_trans"/>
</dbReference>
<proteinExistence type="inferred from homology"/>
<name>A0A1Y1INZ4_KLENI</name>
<dbReference type="SUPFAM" id="SSF53448">
    <property type="entry name" value="Nucleotide-diphospho-sugar transferases"/>
    <property type="match status" value="1"/>
</dbReference>
<organism evidence="13 14">
    <name type="scientific">Klebsormidium nitens</name>
    <name type="common">Green alga</name>
    <name type="synonym">Ulothrix nitens</name>
    <dbReference type="NCBI Taxonomy" id="105231"/>
    <lineage>
        <taxon>Eukaryota</taxon>
        <taxon>Viridiplantae</taxon>
        <taxon>Streptophyta</taxon>
        <taxon>Klebsormidiophyceae</taxon>
        <taxon>Klebsormidiales</taxon>
        <taxon>Klebsormidiaceae</taxon>
        <taxon>Klebsormidium</taxon>
    </lineage>
</organism>
<keyword evidence="14" id="KW-1185">Reference proteome</keyword>
<evidence type="ECO:0000256" key="3">
    <source>
        <dbReference type="ARBA" id="ARBA00009105"/>
    </source>
</evidence>
<protein>
    <submittedName>
        <fullName evidence="13">Uncharacterized protein</fullName>
    </submittedName>
</protein>
<evidence type="ECO:0000256" key="1">
    <source>
        <dbReference type="ARBA" id="ARBA00004394"/>
    </source>
</evidence>
<dbReference type="PANTHER" id="PTHR31646:SF1">
    <property type="entry name" value="ALPHA-1,2-MANNOSYLTRANSFERASE MNN2"/>
    <property type="match status" value="1"/>
</dbReference>
<feature type="chain" id="PRO_5012553279" evidence="12">
    <location>
        <begin position="23"/>
        <end position="636"/>
    </location>
</feature>
<keyword evidence="9" id="KW-0472">Membrane</keyword>
<gene>
    <name evidence="13" type="ORF">KFL_010750010</name>
</gene>
<evidence type="ECO:0000256" key="8">
    <source>
        <dbReference type="ARBA" id="ARBA00023034"/>
    </source>
</evidence>
<keyword evidence="4" id="KW-0808">Transferase</keyword>
<dbReference type="Pfam" id="PF11051">
    <property type="entry name" value="Mannosyl_trans3"/>
    <property type="match status" value="2"/>
</dbReference>
<dbReference type="GO" id="GO:0000026">
    <property type="term" value="F:alpha-1,2-mannosyltransferase activity"/>
    <property type="evidence" value="ECO:0000318"/>
    <property type="project" value="GO_Central"/>
</dbReference>
<evidence type="ECO:0000256" key="9">
    <source>
        <dbReference type="ARBA" id="ARBA00023136"/>
    </source>
</evidence>
<evidence type="ECO:0000256" key="12">
    <source>
        <dbReference type="SAM" id="SignalP"/>
    </source>
</evidence>
<evidence type="ECO:0000313" key="14">
    <source>
        <dbReference type="Proteomes" id="UP000054558"/>
    </source>
</evidence>
<dbReference type="STRING" id="105231.A0A1Y1INZ4"/>
<keyword evidence="5" id="KW-0812">Transmembrane</keyword>
<evidence type="ECO:0000256" key="10">
    <source>
        <dbReference type="ARBA" id="ARBA00037847"/>
    </source>
</evidence>
<evidence type="ECO:0000256" key="11">
    <source>
        <dbReference type="SAM" id="MobiDB-lite"/>
    </source>
</evidence>
<reference evidence="13 14" key="1">
    <citation type="journal article" date="2014" name="Nat. Commun.">
        <title>Klebsormidium flaccidum genome reveals primary factors for plant terrestrial adaptation.</title>
        <authorList>
            <person name="Hori K."/>
            <person name="Maruyama F."/>
            <person name="Fujisawa T."/>
            <person name="Togashi T."/>
            <person name="Yamamoto N."/>
            <person name="Seo M."/>
            <person name="Sato S."/>
            <person name="Yamada T."/>
            <person name="Mori H."/>
            <person name="Tajima N."/>
            <person name="Moriyama T."/>
            <person name="Ikeuchi M."/>
            <person name="Watanabe M."/>
            <person name="Wada H."/>
            <person name="Kobayashi K."/>
            <person name="Saito M."/>
            <person name="Masuda T."/>
            <person name="Sasaki-Sekimoto Y."/>
            <person name="Mashiguchi K."/>
            <person name="Awai K."/>
            <person name="Shimojima M."/>
            <person name="Masuda S."/>
            <person name="Iwai M."/>
            <person name="Nobusawa T."/>
            <person name="Narise T."/>
            <person name="Kondo S."/>
            <person name="Saito H."/>
            <person name="Sato R."/>
            <person name="Murakawa M."/>
            <person name="Ihara Y."/>
            <person name="Oshima-Yamada Y."/>
            <person name="Ohtaka K."/>
            <person name="Satoh M."/>
            <person name="Sonobe K."/>
            <person name="Ishii M."/>
            <person name="Ohtani R."/>
            <person name="Kanamori-Sato M."/>
            <person name="Honoki R."/>
            <person name="Miyazaki D."/>
            <person name="Mochizuki H."/>
            <person name="Umetsu J."/>
            <person name="Higashi K."/>
            <person name="Shibata D."/>
            <person name="Kamiya Y."/>
            <person name="Sato N."/>
            <person name="Nakamura Y."/>
            <person name="Tabata S."/>
            <person name="Ida S."/>
            <person name="Kurokawa K."/>
            <person name="Ohta H."/>
        </authorList>
    </citation>
    <scope>NUCLEOTIDE SEQUENCE [LARGE SCALE GENOMIC DNA]</scope>
    <source>
        <strain evidence="13 14">NIES-2285</strain>
    </source>
</reference>
<dbReference type="GO" id="GO:0046354">
    <property type="term" value="P:mannan biosynthetic process"/>
    <property type="evidence" value="ECO:0000318"/>
    <property type="project" value="GO_Central"/>
</dbReference>
<feature type="region of interest" description="Disordered" evidence="11">
    <location>
        <begin position="495"/>
        <end position="527"/>
    </location>
</feature>
<dbReference type="EMBL" id="DF238024">
    <property type="protein sequence ID" value="GAQ92625.1"/>
    <property type="molecule type" value="Genomic_DNA"/>
</dbReference>
<evidence type="ECO:0000256" key="4">
    <source>
        <dbReference type="ARBA" id="ARBA00022679"/>
    </source>
</evidence>
<evidence type="ECO:0000256" key="6">
    <source>
        <dbReference type="ARBA" id="ARBA00022968"/>
    </source>
</evidence>